<gene>
    <name evidence="2" type="ORF">MCOR_46002</name>
</gene>
<dbReference type="InterPro" id="IPR013240">
    <property type="entry name" value="DNA-dir_RNA_pol1_su_RPA34"/>
</dbReference>
<feature type="compositionally biased region" description="Low complexity" evidence="1">
    <location>
        <begin position="77"/>
        <end position="93"/>
    </location>
</feature>
<feature type="compositionally biased region" description="Polar residues" evidence="1">
    <location>
        <begin position="33"/>
        <end position="58"/>
    </location>
</feature>
<proteinExistence type="predicted"/>
<organism evidence="2 3">
    <name type="scientific">Mytilus coruscus</name>
    <name type="common">Sea mussel</name>
    <dbReference type="NCBI Taxonomy" id="42192"/>
    <lineage>
        <taxon>Eukaryota</taxon>
        <taxon>Metazoa</taxon>
        <taxon>Spiralia</taxon>
        <taxon>Lophotrochozoa</taxon>
        <taxon>Mollusca</taxon>
        <taxon>Bivalvia</taxon>
        <taxon>Autobranchia</taxon>
        <taxon>Pteriomorphia</taxon>
        <taxon>Mytilida</taxon>
        <taxon>Mytiloidea</taxon>
        <taxon>Mytilidae</taxon>
        <taxon>Mytilinae</taxon>
        <taxon>Mytilus</taxon>
    </lineage>
</organism>
<reference evidence="2 3" key="1">
    <citation type="submission" date="2020-06" db="EMBL/GenBank/DDBJ databases">
        <authorList>
            <person name="Li R."/>
            <person name="Bekaert M."/>
        </authorList>
    </citation>
    <scope>NUCLEOTIDE SEQUENCE [LARGE SCALE GENOMIC DNA]</scope>
    <source>
        <strain evidence="3">wild</strain>
    </source>
</reference>
<feature type="compositionally biased region" description="Basic residues" evidence="1">
    <location>
        <begin position="455"/>
        <end position="467"/>
    </location>
</feature>
<dbReference type="GO" id="GO:0006360">
    <property type="term" value="P:transcription by RNA polymerase I"/>
    <property type="evidence" value="ECO:0007669"/>
    <property type="project" value="InterPro"/>
</dbReference>
<evidence type="ECO:0000313" key="3">
    <source>
        <dbReference type="Proteomes" id="UP000507470"/>
    </source>
</evidence>
<feature type="region of interest" description="Disordered" evidence="1">
    <location>
        <begin position="1"/>
        <end position="207"/>
    </location>
</feature>
<feature type="compositionally biased region" description="Basic residues" evidence="1">
    <location>
        <begin position="183"/>
        <end position="193"/>
    </location>
</feature>
<feature type="region of interest" description="Disordered" evidence="1">
    <location>
        <begin position="396"/>
        <end position="467"/>
    </location>
</feature>
<dbReference type="AlphaFoldDB" id="A0A6J8DY91"/>
<protein>
    <submittedName>
        <fullName evidence="2">Uncharacterized protein</fullName>
    </submittedName>
</protein>
<name>A0A6J8DY91_MYTCO</name>
<dbReference type="EMBL" id="CACVKT020008119">
    <property type="protein sequence ID" value="CAC5413057.1"/>
    <property type="molecule type" value="Genomic_DNA"/>
</dbReference>
<feature type="compositionally biased region" description="Basic and acidic residues" evidence="1">
    <location>
        <begin position="96"/>
        <end position="125"/>
    </location>
</feature>
<keyword evidence="3" id="KW-1185">Reference proteome</keyword>
<feature type="compositionally biased region" description="Basic and acidic residues" evidence="1">
    <location>
        <begin position="445"/>
        <end position="454"/>
    </location>
</feature>
<feature type="compositionally biased region" description="Acidic residues" evidence="1">
    <location>
        <begin position="153"/>
        <end position="163"/>
    </location>
</feature>
<feature type="compositionally biased region" description="Low complexity" evidence="1">
    <location>
        <begin position="164"/>
        <end position="182"/>
    </location>
</feature>
<accession>A0A6J8DY91</accession>
<dbReference type="OrthoDB" id="6124682at2759"/>
<evidence type="ECO:0000256" key="1">
    <source>
        <dbReference type="SAM" id="MobiDB-lite"/>
    </source>
</evidence>
<dbReference type="Proteomes" id="UP000507470">
    <property type="component" value="Unassembled WGS sequence"/>
</dbReference>
<sequence length="467" mass="53160">MVSGTSDSHVKKSSRRKLLDISTTETGKDELSAKNTNKQQRIVQSKSPSKQGVKNNSVKNRKISLEHERHSKKRSNCSKSPTTSSGSDSSLNSSKHRLEHDISDSDQSVEREIHSIAEQHAKSSMDEMSDFSIASPKKKRKLRIIEAKTTADSSDENSGDEESLMSQSIFSTSTSGSQLKASSRVHKKKRKSHTMGNIESDQEDMTNQREQNLKLRYNIPEGYEPSKLTESNTDMCKEDLRHKELWLIKGLKTDYLVFKCKFIEESDNDINIDCKLKHIYNELNSLCSTIYYTKILLAFISRVFDIQNLNGMAIDLNGCTEFSSKDDELYEVDVTEDTTNEMSTFAPIFPSREKSSFVLGPKFRGQIHVMQSLEIPDLPPIKIPEPIAHKIPKGLIPRFEPFGSGDPVKLGKRKHRDHEGNKSNSSSKSHKKKHHREEDYLDGDQLDKSVEKKLKKELKKKIKKERD</sequence>
<dbReference type="Pfam" id="PF08208">
    <property type="entry name" value="RNA_polI_A34"/>
    <property type="match status" value="1"/>
</dbReference>
<evidence type="ECO:0000313" key="2">
    <source>
        <dbReference type="EMBL" id="CAC5413057.1"/>
    </source>
</evidence>